<evidence type="ECO:0000259" key="2">
    <source>
        <dbReference type="Pfam" id="PF13360"/>
    </source>
</evidence>
<dbReference type="Pfam" id="PF13360">
    <property type="entry name" value="PQQ_2"/>
    <property type="match status" value="1"/>
</dbReference>
<dbReference type="InterPro" id="IPR018391">
    <property type="entry name" value="PQQ_b-propeller_rpt"/>
</dbReference>
<dbReference type="InterPro" id="IPR011047">
    <property type="entry name" value="Quinoprotein_ADH-like_sf"/>
</dbReference>
<sequence length="482" mass="51966">MARLVLASLAAAFLRCCLGDTVEADCKDGERPGLSFIQAKALARDSPNAKKVDYLWSSGRGNFPNYGVSPASAPFDLAHKKVWNWSHPLGRFATLTYGTAIDHQRNIYLSGADGVRKFDHKGKMLWEYDSLPAEMMDAPSLHDGKLYGSDTQGNVVALDMDSGEVVWRTKVAKEIGQDNGFTMAKDGVVLAATDFRLPSPLPTAAANHKVQALNASNGSPMWSFEPDTPVWNFLPLFVDEGDFVFQDMTGKAYRVDLHTGSLIWKNGGLDDTWTDGSAAVGNGMVFTVHNNKKEPLTQLMGQYEPGTLSAYNLSNGELVWKLVTPRPPNNAPAVGKVKGLDGVSVVMPLCQQIIPGSFCDVHVYDADTGDLQWVFHGPQQTTLMQAGDLEGISARTLRGIRSTCLPNGWSAPSIDAHGTVFVGNEQGNLFALRDMDGDGTIYGDDEISSYDTQAAFSGSSSPAIAPGLLAVASCDSLFVFKD</sequence>
<keyword evidence="4" id="KW-1185">Reference proteome</keyword>
<accession>A0A812KNM6</accession>
<dbReference type="PANTHER" id="PTHR34512:SF30">
    <property type="entry name" value="OUTER MEMBRANE PROTEIN ASSEMBLY FACTOR BAMB"/>
    <property type="match status" value="1"/>
</dbReference>
<dbReference type="AlphaFoldDB" id="A0A812KNM6"/>
<comment type="caution">
    <text evidence="3">The sequence shown here is derived from an EMBL/GenBank/DDBJ whole genome shotgun (WGS) entry which is preliminary data.</text>
</comment>
<evidence type="ECO:0000256" key="1">
    <source>
        <dbReference type="SAM" id="SignalP"/>
    </source>
</evidence>
<evidence type="ECO:0000313" key="4">
    <source>
        <dbReference type="Proteomes" id="UP000604046"/>
    </source>
</evidence>
<dbReference type="Gene3D" id="2.130.10.10">
    <property type="entry name" value="YVTN repeat-like/Quinoprotein amine dehydrogenase"/>
    <property type="match status" value="2"/>
</dbReference>
<dbReference type="SUPFAM" id="SSF50998">
    <property type="entry name" value="Quinoprotein alcohol dehydrogenase-like"/>
    <property type="match status" value="1"/>
</dbReference>
<keyword evidence="1" id="KW-0732">Signal</keyword>
<dbReference type="OrthoDB" id="416253at2759"/>
<feature type="chain" id="PRO_5032881900" description="Pyrrolo-quinoline quinone repeat domain-containing protein" evidence="1">
    <location>
        <begin position="20"/>
        <end position="482"/>
    </location>
</feature>
<reference evidence="3" key="1">
    <citation type="submission" date="2021-02" db="EMBL/GenBank/DDBJ databases">
        <authorList>
            <person name="Dougan E. K."/>
            <person name="Rhodes N."/>
            <person name="Thang M."/>
            <person name="Chan C."/>
        </authorList>
    </citation>
    <scope>NUCLEOTIDE SEQUENCE</scope>
</reference>
<dbReference type="InterPro" id="IPR002372">
    <property type="entry name" value="PQQ_rpt_dom"/>
</dbReference>
<proteinExistence type="predicted"/>
<organism evidence="3 4">
    <name type="scientific">Symbiodinium natans</name>
    <dbReference type="NCBI Taxonomy" id="878477"/>
    <lineage>
        <taxon>Eukaryota</taxon>
        <taxon>Sar</taxon>
        <taxon>Alveolata</taxon>
        <taxon>Dinophyceae</taxon>
        <taxon>Suessiales</taxon>
        <taxon>Symbiodiniaceae</taxon>
        <taxon>Symbiodinium</taxon>
    </lineage>
</organism>
<dbReference type="SMART" id="SM00564">
    <property type="entry name" value="PQQ"/>
    <property type="match status" value="4"/>
</dbReference>
<feature type="signal peptide" evidence="1">
    <location>
        <begin position="1"/>
        <end position="19"/>
    </location>
</feature>
<feature type="domain" description="Pyrrolo-quinoline quinone repeat" evidence="2">
    <location>
        <begin position="115"/>
        <end position="266"/>
    </location>
</feature>
<dbReference type="PANTHER" id="PTHR34512">
    <property type="entry name" value="CELL SURFACE PROTEIN"/>
    <property type="match status" value="1"/>
</dbReference>
<evidence type="ECO:0000313" key="3">
    <source>
        <dbReference type="EMBL" id="CAE7233231.1"/>
    </source>
</evidence>
<gene>
    <name evidence="3" type="ORF">SNAT2548_LOCUS9724</name>
</gene>
<dbReference type="Proteomes" id="UP000604046">
    <property type="component" value="Unassembled WGS sequence"/>
</dbReference>
<dbReference type="EMBL" id="CAJNDS010000779">
    <property type="protein sequence ID" value="CAE7233231.1"/>
    <property type="molecule type" value="Genomic_DNA"/>
</dbReference>
<dbReference type="InterPro" id="IPR015943">
    <property type="entry name" value="WD40/YVTN_repeat-like_dom_sf"/>
</dbReference>
<protein>
    <recommendedName>
        <fullName evidence="2">Pyrrolo-quinoline quinone repeat domain-containing protein</fullName>
    </recommendedName>
</protein>
<name>A0A812KNM6_9DINO</name>